<evidence type="ECO:0000256" key="1">
    <source>
        <dbReference type="ARBA" id="ARBA00004196"/>
    </source>
</evidence>
<dbReference type="PANTHER" id="PTHR42852:SF6">
    <property type="entry name" value="THIOL:DISULFIDE INTERCHANGE PROTEIN DSBE"/>
    <property type="match status" value="1"/>
</dbReference>
<dbReference type="RefSeq" id="WP_126128488.1">
    <property type="nucleotide sequence ID" value="NZ_CP034464.1"/>
</dbReference>
<dbReference type="InterPro" id="IPR036249">
    <property type="entry name" value="Thioredoxin-like_sf"/>
</dbReference>
<dbReference type="CDD" id="cd02966">
    <property type="entry name" value="TlpA_like_family"/>
    <property type="match status" value="1"/>
</dbReference>
<dbReference type="Gene3D" id="3.40.30.10">
    <property type="entry name" value="Glutaredoxin"/>
    <property type="match status" value="1"/>
</dbReference>
<dbReference type="InterPro" id="IPR000866">
    <property type="entry name" value="AhpC/TSA"/>
</dbReference>
<evidence type="ECO:0000256" key="2">
    <source>
        <dbReference type="ARBA" id="ARBA00022748"/>
    </source>
</evidence>
<evidence type="ECO:0000259" key="5">
    <source>
        <dbReference type="PROSITE" id="PS51352"/>
    </source>
</evidence>
<comment type="subcellular location">
    <subcellularLocation>
        <location evidence="1">Cell envelope</location>
    </subcellularLocation>
</comment>
<protein>
    <submittedName>
        <fullName evidence="6">TlpA family protein disulfide reductase</fullName>
    </submittedName>
</protein>
<dbReference type="PANTHER" id="PTHR42852">
    <property type="entry name" value="THIOL:DISULFIDE INTERCHANGE PROTEIN DSBE"/>
    <property type="match status" value="1"/>
</dbReference>
<dbReference type="AlphaFoldDB" id="A0A3Q9BSN3"/>
<dbReference type="InterPro" id="IPR050553">
    <property type="entry name" value="Thioredoxin_ResA/DsbE_sf"/>
</dbReference>
<organism evidence="6 7">
    <name type="scientific">Undibacterium parvum</name>
    <dbReference type="NCBI Taxonomy" id="401471"/>
    <lineage>
        <taxon>Bacteria</taxon>
        <taxon>Pseudomonadati</taxon>
        <taxon>Pseudomonadota</taxon>
        <taxon>Betaproteobacteria</taxon>
        <taxon>Burkholderiales</taxon>
        <taxon>Oxalobacteraceae</taxon>
        <taxon>Undibacterium</taxon>
    </lineage>
</organism>
<dbReference type="KEGG" id="upv:EJN92_14555"/>
<evidence type="ECO:0000313" key="7">
    <source>
        <dbReference type="Proteomes" id="UP000275663"/>
    </source>
</evidence>
<dbReference type="PROSITE" id="PS51352">
    <property type="entry name" value="THIOREDOXIN_2"/>
    <property type="match status" value="1"/>
</dbReference>
<dbReference type="Proteomes" id="UP000275663">
    <property type="component" value="Chromosome"/>
</dbReference>
<feature type="domain" description="Thioredoxin" evidence="5">
    <location>
        <begin position="35"/>
        <end position="176"/>
    </location>
</feature>
<dbReference type="InterPro" id="IPR013766">
    <property type="entry name" value="Thioredoxin_domain"/>
</dbReference>
<dbReference type="PROSITE" id="PS00194">
    <property type="entry name" value="THIOREDOXIN_1"/>
    <property type="match status" value="1"/>
</dbReference>
<evidence type="ECO:0000256" key="3">
    <source>
        <dbReference type="ARBA" id="ARBA00023157"/>
    </source>
</evidence>
<gene>
    <name evidence="6" type="ORF">EJN92_14555</name>
</gene>
<dbReference type="SUPFAM" id="SSF52833">
    <property type="entry name" value="Thioredoxin-like"/>
    <property type="match status" value="1"/>
</dbReference>
<name>A0A3Q9BSN3_9BURK</name>
<accession>A0A3Q9BSN3</accession>
<dbReference type="EMBL" id="CP034464">
    <property type="protein sequence ID" value="AZP13112.1"/>
    <property type="molecule type" value="Genomic_DNA"/>
</dbReference>
<keyword evidence="3" id="KW-1015">Disulfide bond</keyword>
<dbReference type="Pfam" id="PF00578">
    <property type="entry name" value="AhpC-TSA"/>
    <property type="match status" value="1"/>
</dbReference>
<dbReference type="GO" id="GO:0030313">
    <property type="term" value="C:cell envelope"/>
    <property type="evidence" value="ECO:0007669"/>
    <property type="project" value="UniProtKB-SubCell"/>
</dbReference>
<reference evidence="6 7" key="1">
    <citation type="journal article" date="2011" name="Int. J. Syst. Evol. Microbiol.">
        <title>Description of Undibacterium oligocarboniphilum sp. nov., isolated from purified water, and Undibacterium pigrum strain CCUG 49012 as the type strain of Undibacterium parvum sp. nov., and emended descriptions of the genus Undibacterium and the species Undibacterium pigrum.</title>
        <authorList>
            <person name="Eder W."/>
            <person name="Wanner G."/>
            <person name="Ludwig W."/>
            <person name="Busse H.J."/>
            <person name="Ziemke-Kageler F."/>
            <person name="Lang E."/>
        </authorList>
    </citation>
    <scope>NUCLEOTIDE SEQUENCE [LARGE SCALE GENOMIC DNA]</scope>
    <source>
        <strain evidence="6 7">DSM 23061</strain>
    </source>
</reference>
<keyword evidence="2" id="KW-0201">Cytochrome c-type biogenesis</keyword>
<dbReference type="OrthoDB" id="9811352at2"/>
<evidence type="ECO:0000313" key="6">
    <source>
        <dbReference type="EMBL" id="AZP13112.1"/>
    </source>
</evidence>
<proteinExistence type="predicted"/>
<sequence length="178" mass="19243">MNKRFLSIALVCGLLFAAIGAYVGMQGIQVQPPQNGAVQKLMNLTLTDSLGAPQKLSQWQGKILVVNFWATWCAPCVQEMPELSALQKELGKNNVQLLGLGIDSPSNIKDFAKKYAITYPLFSAGMEGTEISRLLGNQAGGLPFTLLISTDGNIIKTYLGRLKMDELRADISKITGAP</sequence>
<dbReference type="GO" id="GO:0015036">
    <property type="term" value="F:disulfide oxidoreductase activity"/>
    <property type="evidence" value="ECO:0007669"/>
    <property type="project" value="UniProtKB-ARBA"/>
</dbReference>
<keyword evidence="4" id="KW-0676">Redox-active center</keyword>
<dbReference type="GO" id="GO:0016209">
    <property type="term" value="F:antioxidant activity"/>
    <property type="evidence" value="ECO:0007669"/>
    <property type="project" value="InterPro"/>
</dbReference>
<dbReference type="GO" id="GO:0017004">
    <property type="term" value="P:cytochrome complex assembly"/>
    <property type="evidence" value="ECO:0007669"/>
    <property type="project" value="UniProtKB-KW"/>
</dbReference>
<keyword evidence="7" id="KW-1185">Reference proteome</keyword>
<dbReference type="InterPro" id="IPR017937">
    <property type="entry name" value="Thioredoxin_CS"/>
</dbReference>
<evidence type="ECO:0000256" key="4">
    <source>
        <dbReference type="ARBA" id="ARBA00023284"/>
    </source>
</evidence>